<dbReference type="STRING" id="721133.SAMN05216176_102227"/>
<evidence type="ECO:0000313" key="1">
    <source>
        <dbReference type="EMBL" id="EKF44301.1"/>
    </source>
</evidence>
<accession>K2PAY3</accession>
<proteinExistence type="predicted"/>
<sequence>MRRDPERCSHNGGTISIMECFLITNSIREDEQKIMAHQDDRQERMTGAVRVDVARNVRQRLGRPENVRTLQAMPQFSVEQDLPDEFSNLLGKLDKAERRAG</sequence>
<dbReference type="AlphaFoldDB" id="K2PAY3"/>
<dbReference type="PATRIC" id="fig|1231190.3.peg.240"/>
<dbReference type="EMBL" id="AMSI01000001">
    <property type="protein sequence ID" value="EKF44301.1"/>
    <property type="molecule type" value="Genomic_DNA"/>
</dbReference>
<keyword evidence="2" id="KW-1185">Reference proteome</keyword>
<evidence type="ECO:0000313" key="2">
    <source>
        <dbReference type="Proteomes" id="UP000007374"/>
    </source>
</evidence>
<dbReference type="Proteomes" id="UP000007374">
    <property type="component" value="Unassembled WGS sequence"/>
</dbReference>
<gene>
    <name evidence="1" type="ORF">NA8A_01125</name>
</gene>
<comment type="caution">
    <text evidence="1">The sequence shown here is derived from an EMBL/GenBank/DDBJ whole genome shotgun (WGS) entry which is preliminary data.</text>
</comment>
<dbReference type="RefSeq" id="WP_009449381.1">
    <property type="nucleotide sequence ID" value="NZ_AMSI01000001.1"/>
</dbReference>
<reference evidence="1 2" key="1">
    <citation type="journal article" date="2012" name="J. Bacteriol.">
        <title>Genome Sequence of Nitratireductor indicus Type Strain C115.</title>
        <authorList>
            <person name="Lai Q."/>
            <person name="Li G."/>
            <person name="Yu Z."/>
            <person name="Shao Z."/>
        </authorList>
    </citation>
    <scope>NUCLEOTIDE SEQUENCE [LARGE SCALE GENOMIC DNA]</scope>
    <source>
        <strain evidence="1 2">C115</strain>
    </source>
</reference>
<organism evidence="1 2">
    <name type="scientific">Nitratireductor indicus C115</name>
    <dbReference type="NCBI Taxonomy" id="1231190"/>
    <lineage>
        <taxon>Bacteria</taxon>
        <taxon>Pseudomonadati</taxon>
        <taxon>Pseudomonadota</taxon>
        <taxon>Alphaproteobacteria</taxon>
        <taxon>Hyphomicrobiales</taxon>
        <taxon>Phyllobacteriaceae</taxon>
        <taxon>Nitratireductor</taxon>
    </lineage>
</organism>
<name>K2PAY3_9HYPH</name>
<dbReference type="OrthoDB" id="8030765at2"/>
<protein>
    <recommendedName>
        <fullName evidence="3">Anti-sigma factor NepR domain-containing protein</fullName>
    </recommendedName>
</protein>
<evidence type="ECO:0008006" key="3">
    <source>
        <dbReference type="Google" id="ProtNLM"/>
    </source>
</evidence>